<feature type="transmembrane region" description="Helical" evidence="3">
    <location>
        <begin position="47"/>
        <end position="65"/>
    </location>
</feature>
<evidence type="ECO:0000313" key="4">
    <source>
        <dbReference type="EMBL" id="QHT96973.1"/>
    </source>
</evidence>
<feature type="coiled-coil region" evidence="1">
    <location>
        <begin position="77"/>
        <end position="171"/>
    </location>
</feature>
<reference evidence="4" key="1">
    <citation type="journal article" date="2020" name="Nature">
        <title>Giant virus diversity and host interactions through global metagenomics.</title>
        <authorList>
            <person name="Schulz F."/>
            <person name="Roux S."/>
            <person name="Paez-Espino D."/>
            <person name="Jungbluth S."/>
            <person name="Walsh D.A."/>
            <person name="Denef V.J."/>
            <person name="McMahon K.D."/>
            <person name="Konstantinidis K.T."/>
            <person name="Eloe-Fadrosh E.A."/>
            <person name="Kyrpides N.C."/>
            <person name="Woyke T."/>
        </authorList>
    </citation>
    <scope>NUCLEOTIDE SEQUENCE</scope>
    <source>
        <strain evidence="4">GVMAG-M-3300024510-1</strain>
    </source>
</reference>
<accession>A0A6C0J012</accession>
<evidence type="ECO:0000256" key="3">
    <source>
        <dbReference type="SAM" id="Phobius"/>
    </source>
</evidence>
<proteinExistence type="predicted"/>
<dbReference type="AlphaFoldDB" id="A0A6C0J012"/>
<organism evidence="4">
    <name type="scientific">viral metagenome</name>
    <dbReference type="NCBI Taxonomy" id="1070528"/>
    <lineage>
        <taxon>unclassified sequences</taxon>
        <taxon>metagenomes</taxon>
        <taxon>organismal metagenomes</taxon>
    </lineage>
</organism>
<name>A0A6C0J012_9ZZZZ</name>
<evidence type="ECO:0000256" key="1">
    <source>
        <dbReference type="SAM" id="Coils"/>
    </source>
</evidence>
<keyword evidence="1" id="KW-0175">Coiled coil</keyword>
<feature type="region of interest" description="Disordered" evidence="2">
    <location>
        <begin position="298"/>
        <end position="321"/>
    </location>
</feature>
<feature type="transmembrane region" description="Helical" evidence="3">
    <location>
        <begin position="12"/>
        <end position="32"/>
    </location>
</feature>
<feature type="compositionally biased region" description="Polar residues" evidence="2">
    <location>
        <begin position="312"/>
        <end position="321"/>
    </location>
</feature>
<protein>
    <submittedName>
        <fullName evidence="4">Uncharacterized protein</fullName>
    </submittedName>
</protein>
<dbReference type="EMBL" id="MN740271">
    <property type="protein sequence ID" value="QHT96973.1"/>
    <property type="molecule type" value="Genomic_DNA"/>
</dbReference>
<keyword evidence="3" id="KW-1133">Transmembrane helix</keyword>
<evidence type="ECO:0000256" key="2">
    <source>
        <dbReference type="SAM" id="MobiDB-lite"/>
    </source>
</evidence>
<keyword evidence="3" id="KW-0472">Membrane</keyword>
<sequence>MSDFLSTTFRLLRYCTAFIGFVVSSAFIVYGSMLKIRDNDKSIESDLILGVGSLFTVLSCCVGALSRTGDRQVQQLINATNAQINQLNDTNATLQNKVSQLAMIEVNLAAQTTKLEQELAEADARYKARMKQLRDENSRLSNSVDVLSSERKRFEDENNELTETKKSFDETLAQYRVQIGEVVQAREKAAAELIQLRLLSTESDARANRLERINSSQETKIAEMTKHLENLNELQRKSTRMIQMLALYGDECKTLGVSLKDTASELHKTDQSLGLTAGEMSAQVKALQAITNALKDVARGRGADEDSDPEDYNSTSSGDTV</sequence>
<keyword evidence="3" id="KW-0812">Transmembrane</keyword>